<proteinExistence type="predicted"/>
<comment type="caution">
    <text evidence="1">The sequence shown here is derived from an EMBL/GenBank/DDBJ whole genome shotgun (WGS) entry which is preliminary data.</text>
</comment>
<name>A0ABP1S0J0_9HEXA</name>
<keyword evidence="2" id="KW-1185">Reference proteome</keyword>
<dbReference type="Proteomes" id="UP001642540">
    <property type="component" value="Unassembled WGS sequence"/>
</dbReference>
<reference evidence="1 2" key="1">
    <citation type="submission" date="2024-08" db="EMBL/GenBank/DDBJ databases">
        <authorList>
            <person name="Cucini C."/>
            <person name="Frati F."/>
        </authorList>
    </citation>
    <scope>NUCLEOTIDE SEQUENCE [LARGE SCALE GENOMIC DNA]</scope>
</reference>
<dbReference type="EMBL" id="CAXLJM020000139">
    <property type="protein sequence ID" value="CAL8140633.1"/>
    <property type="molecule type" value="Genomic_DNA"/>
</dbReference>
<evidence type="ECO:0000313" key="1">
    <source>
        <dbReference type="EMBL" id="CAL8140633.1"/>
    </source>
</evidence>
<evidence type="ECO:0000313" key="2">
    <source>
        <dbReference type="Proteomes" id="UP001642540"/>
    </source>
</evidence>
<gene>
    <name evidence="1" type="ORF">ODALV1_LOCUS28355</name>
</gene>
<sequence>MSASQNHFVWIGQAIDLKVRPVDTRAMKPLGAIVTIYAVNTRNIIRNPANATGRNFVIVWHGHGADIMSSIPRLGLGWDVIPWSTTLYRTLTLSAPVQVEILRGNFRRTSAASLVFSVWAPVTPFVD</sequence>
<accession>A0ABP1S0J0</accession>
<organism evidence="1 2">
    <name type="scientific">Orchesella dallaii</name>
    <dbReference type="NCBI Taxonomy" id="48710"/>
    <lineage>
        <taxon>Eukaryota</taxon>
        <taxon>Metazoa</taxon>
        <taxon>Ecdysozoa</taxon>
        <taxon>Arthropoda</taxon>
        <taxon>Hexapoda</taxon>
        <taxon>Collembola</taxon>
        <taxon>Entomobryomorpha</taxon>
        <taxon>Entomobryoidea</taxon>
        <taxon>Orchesellidae</taxon>
        <taxon>Orchesellinae</taxon>
        <taxon>Orchesella</taxon>
    </lineage>
</organism>
<protein>
    <submittedName>
        <fullName evidence="1">Uncharacterized protein</fullName>
    </submittedName>
</protein>